<sequence>MTSPPAQREYVFDPVWEKETERLRTNEAIWDPGTLERLAALGVGPGWRCLEIGAGSGSVARWLADRVGPAGHVLATDLQTDRLAALASLPQVDAVRHDLREEDLPEAAFDLVHSRMVLQHLPERAAAVDRMVRSLRPGGVLFLEDTDSSTLFRSAVSEDFLQDVRAAGYGLMRESGHDPRGGHVDLQLVLAAGLEATSEGRAVMVRGGSDQARHYMLWLEFMRPRIVGAGLLDDARIDEALTEMADPAHHWLSQVLISTVGGKGGKGGAEQGR</sequence>
<name>A0ABV3BJJ8_9ACTN</name>
<dbReference type="PANTHER" id="PTHR43861">
    <property type="entry name" value="TRANS-ACONITATE 2-METHYLTRANSFERASE-RELATED"/>
    <property type="match status" value="1"/>
</dbReference>
<dbReference type="SUPFAM" id="SSF53335">
    <property type="entry name" value="S-adenosyl-L-methionine-dependent methyltransferases"/>
    <property type="match status" value="1"/>
</dbReference>
<evidence type="ECO:0000259" key="2">
    <source>
        <dbReference type="Pfam" id="PF08242"/>
    </source>
</evidence>
<keyword evidence="3" id="KW-0489">Methyltransferase</keyword>
<evidence type="ECO:0000256" key="1">
    <source>
        <dbReference type="ARBA" id="ARBA00022679"/>
    </source>
</evidence>
<comment type="caution">
    <text evidence="3">The sequence shown here is derived from an EMBL/GenBank/DDBJ whole genome shotgun (WGS) entry which is preliminary data.</text>
</comment>
<proteinExistence type="predicted"/>
<accession>A0ABV3BJJ8</accession>
<feature type="domain" description="Methyltransferase type 12" evidence="2">
    <location>
        <begin position="50"/>
        <end position="141"/>
    </location>
</feature>
<dbReference type="Pfam" id="PF08242">
    <property type="entry name" value="Methyltransf_12"/>
    <property type="match status" value="1"/>
</dbReference>
<dbReference type="Proteomes" id="UP001551176">
    <property type="component" value="Unassembled WGS sequence"/>
</dbReference>
<keyword evidence="4" id="KW-1185">Reference proteome</keyword>
<evidence type="ECO:0000313" key="4">
    <source>
        <dbReference type="Proteomes" id="UP001551176"/>
    </source>
</evidence>
<dbReference type="RefSeq" id="WP_359346811.1">
    <property type="nucleotide sequence ID" value="NZ_JBEYXV010000004.1"/>
</dbReference>
<dbReference type="GO" id="GO:0008168">
    <property type="term" value="F:methyltransferase activity"/>
    <property type="evidence" value="ECO:0007669"/>
    <property type="project" value="UniProtKB-KW"/>
</dbReference>
<gene>
    <name evidence="3" type="ORF">ABZ921_09820</name>
</gene>
<dbReference type="PANTHER" id="PTHR43861:SF3">
    <property type="entry name" value="PUTATIVE (AFU_ORTHOLOGUE AFUA_2G14390)-RELATED"/>
    <property type="match status" value="1"/>
</dbReference>
<dbReference type="CDD" id="cd02440">
    <property type="entry name" value="AdoMet_MTases"/>
    <property type="match status" value="1"/>
</dbReference>
<protein>
    <submittedName>
        <fullName evidence="3">Class I SAM-dependent methyltransferase</fullName>
        <ecNumber evidence="3">2.1.-.-</ecNumber>
    </submittedName>
</protein>
<dbReference type="Gene3D" id="3.40.50.150">
    <property type="entry name" value="Vaccinia Virus protein VP39"/>
    <property type="match status" value="1"/>
</dbReference>
<dbReference type="InterPro" id="IPR029063">
    <property type="entry name" value="SAM-dependent_MTases_sf"/>
</dbReference>
<dbReference type="InterPro" id="IPR013217">
    <property type="entry name" value="Methyltransf_12"/>
</dbReference>
<evidence type="ECO:0000313" key="3">
    <source>
        <dbReference type="EMBL" id="MEU6820915.1"/>
    </source>
</evidence>
<dbReference type="EMBL" id="JBEYXV010000004">
    <property type="protein sequence ID" value="MEU6820915.1"/>
    <property type="molecule type" value="Genomic_DNA"/>
</dbReference>
<keyword evidence="1 3" id="KW-0808">Transferase</keyword>
<organism evidence="3 4">
    <name type="scientific">Streptomyces atriruber</name>
    <dbReference type="NCBI Taxonomy" id="545121"/>
    <lineage>
        <taxon>Bacteria</taxon>
        <taxon>Bacillati</taxon>
        <taxon>Actinomycetota</taxon>
        <taxon>Actinomycetes</taxon>
        <taxon>Kitasatosporales</taxon>
        <taxon>Streptomycetaceae</taxon>
        <taxon>Streptomyces</taxon>
    </lineage>
</organism>
<reference evidence="3 4" key="1">
    <citation type="submission" date="2024-06" db="EMBL/GenBank/DDBJ databases">
        <title>The Natural Products Discovery Center: Release of the First 8490 Sequenced Strains for Exploring Actinobacteria Biosynthetic Diversity.</title>
        <authorList>
            <person name="Kalkreuter E."/>
            <person name="Kautsar S.A."/>
            <person name="Yang D."/>
            <person name="Bader C.D."/>
            <person name="Teijaro C.N."/>
            <person name="Fluegel L."/>
            <person name="Davis C.M."/>
            <person name="Simpson J.R."/>
            <person name="Lauterbach L."/>
            <person name="Steele A.D."/>
            <person name="Gui C."/>
            <person name="Meng S."/>
            <person name="Li G."/>
            <person name="Viehrig K."/>
            <person name="Ye F."/>
            <person name="Su P."/>
            <person name="Kiefer A.F."/>
            <person name="Nichols A."/>
            <person name="Cepeda A.J."/>
            <person name="Yan W."/>
            <person name="Fan B."/>
            <person name="Jiang Y."/>
            <person name="Adhikari A."/>
            <person name="Zheng C.-J."/>
            <person name="Schuster L."/>
            <person name="Cowan T.M."/>
            <person name="Smanski M.J."/>
            <person name="Chevrette M.G."/>
            <person name="De Carvalho L.P.S."/>
            <person name="Shen B."/>
        </authorList>
    </citation>
    <scope>NUCLEOTIDE SEQUENCE [LARGE SCALE GENOMIC DNA]</scope>
    <source>
        <strain evidence="3 4">NPDC046838</strain>
    </source>
</reference>
<dbReference type="GO" id="GO:0032259">
    <property type="term" value="P:methylation"/>
    <property type="evidence" value="ECO:0007669"/>
    <property type="project" value="UniProtKB-KW"/>
</dbReference>
<dbReference type="EC" id="2.1.-.-" evidence="3"/>